<proteinExistence type="predicted"/>
<evidence type="ECO:0000313" key="2">
    <source>
        <dbReference type="EMBL" id="SUV44308.1"/>
    </source>
</evidence>
<dbReference type="AlphaFoldDB" id="A0A380ZBB1"/>
<dbReference type="STRING" id="33044.GCA_900005695_00766"/>
<keyword evidence="1" id="KW-0812">Transmembrane</keyword>
<name>A0A380ZBB1_BARDO</name>
<protein>
    <submittedName>
        <fullName evidence="2">Uncharacterized protein</fullName>
    </submittedName>
</protein>
<feature type="transmembrane region" description="Helical" evidence="1">
    <location>
        <begin position="36"/>
        <end position="55"/>
    </location>
</feature>
<dbReference type="RefSeq" id="WP_004856937.1">
    <property type="nucleotide sequence ID" value="NZ_CACVBH010000007.1"/>
</dbReference>
<keyword evidence="1" id="KW-0472">Membrane</keyword>
<organism evidence="2 3">
    <name type="scientific">Bartonella doshiae</name>
    <dbReference type="NCBI Taxonomy" id="33044"/>
    <lineage>
        <taxon>Bacteria</taxon>
        <taxon>Pseudomonadati</taxon>
        <taxon>Pseudomonadota</taxon>
        <taxon>Alphaproteobacteria</taxon>
        <taxon>Hyphomicrobiales</taxon>
        <taxon>Bartonellaceae</taxon>
        <taxon>Bartonella</taxon>
    </lineage>
</organism>
<gene>
    <name evidence="2" type="ORF">NCTC12862_00050</name>
</gene>
<accession>A0A380ZBB1</accession>
<reference evidence="2 3" key="1">
    <citation type="submission" date="2018-06" db="EMBL/GenBank/DDBJ databases">
        <authorList>
            <consortium name="Pathogen Informatics"/>
            <person name="Doyle S."/>
        </authorList>
    </citation>
    <scope>NUCLEOTIDE SEQUENCE [LARGE SCALE GENOMIC DNA]</scope>
    <source>
        <strain evidence="2 3">NCTC12862</strain>
    </source>
</reference>
<evidence type="ECO:0000256" key="1">
    <source>
        <dbReference type="SAM" id="Phobius"/>
    </source>
</evidence>
<evidence type="ECO:0000313" key="3">
    <source>
        <dbReference type="Proteomes" id="UP000254950"/>
    </source>
</evidence>
<dbReference type="EMBL" id="UFTF01000001">
    <property type="protein sequence ID" value="SUV44308.1"/>
    <property type="molecule type" value="Genomic_DNA"/>
</dbReference>
<keyword evidence="1" id="KW-1133">Transmembrane helix</keyword>
<sequence length="72" mass="8728">MDKKQSNRNIEFTELEKQLLHEIINTYQGIKIVSRYVKWSVFILFLLVIDFVHLIDAIDDIHIHLKQWFSKD</sequence>
<dbReference type="Proteomes" id="UP000254950">
    <property type="component" value="Unassembled WGS sequence"/>
</dbReference>